<organism evidence="1 2">
    <name type="scientific">Blastococcus saxobsidens</name>
    <dbReference type="NCBI Taxonomy" id="138336"/>
    <lineage>
        <taxon>Bacteria</taxon>
        <taxon>Bacillati</taxon>
        <taxon>Actinomycetota</taxon>
        <taxon>Actinomycetes</taxon>
        <taxon>Geodermatophilales</taxon>
        <taxon>Geodermatophilaceae</taxon>
        <taxon>Blastococcus</taxon>
    </lineage>
</organism>
<keyword evidence="2" id="KW-1185">Reference proteome</keyword>
<dbReference type="Gene3D" id="3.60.20.10">
    <property type="entry name" value="Glutamine Phosphoribosylpyrophosphate, subunit 1, domain 1"/>
    <property type="match status" value="1"/>
</dbReference>
<dbReference type="PANTHER" id="PTHR39328">
    <property type="entry name" value="BLL2871 PROTEIN"/>
    <property type="match status" value="1"/>
</dbReference>
<evidence type="ECO:0000313" key="1">
    <source>
        <dbReference type="EMBL" id="RZU31857.1"/>
    </source>
</evidence>
<gene>
    <name evidence="1" type="ORF">BKA19_1540</name>
</gene>
<dbReference type="Pfam" id="PF06267">
    <property type="entry name" value="DUF1028"/>
    <property type="match status" value="1"/>
</dbReference>
<sequence>MTFSIVGRSPERTALGVAVASKFLAAGAYVPAAAADAGALATQAHVNLELRTRGIELLRAGVGATELLTRFFADDPQRDQRQAGVVDRGGAAATFTGERAQPWAGGRTGEGPEGSFAAQGNLLAGPEVVDAMVDRWLATAGEPSLARRLVACLAAGQDAGGDPHGKQAAAVLVVSAGAGYGGLGDVLVDLRSDDSPEPIGELARMLDLHDLYFGSTPDGELLDYDDVLVVELRERLAVTGYATGDVRRDLYDWMGRENFEERWHDGRLDPVVLGHLRATTGNH</sequence>
<dbReference type="AlphaFoldDB" id="A0A4Q7Y4J5"/>
<dbReference type="EMBL" id="SHKV01000001">
    <property type="protein sequence ID" value="RZU31857.1"/>
    <property type="molecule type" value="Genomic_DNA"/>
</dbReference>
<accession>A0A4Q7Y4J5</accession>
<proteinExistence type="predicted"/>
<keyword evidence="1" id="KW-0378">Hydrolase</keyword>
<dbReference type="GO" id="GO:0016787">
    <property type="term" value="F:hydrolase activity"/>
    <property type="evidence" value="ECO:0007669"/>
    <property type="project" value="UniProtKB-KW"/>
</dbReference>
<name>A0A4Q7Y4J5_9ACTN</name>
<comment type="caution">
    <text evidence="1">The sequence shown here is derived from an EMBL/GenBank/DDBJ whole genome shotgun (WGS) entry which is preliminary data.</text>
</comment>
<dbReference type="Proteomes" id="UP000292507">
    <property type="component" value="Unassembled WGS sequence"/>
</dbReference>
<protein>
    <submittedName>
        <fullName evidence="1">Putative Ntn-hydrolase superfamily protein</fullName>
    </submittedName>
</protein>
<dbReference type="OrthoDB" id="9790012at2"/>
<dbReference type="PANTHER" id="PTHR39328:SF1">
    <property type="entry name" value="BLL2871 PROTEIN"/>
    <property type="match status" value="1"/>
</dbReference>
<dbReference type="InterPro" id="IPR010430">
    <property type="entry name" value="DUF1028"/>
</dbReference>
<evidence type="ECO:0000313" key="2">
    <source>
        <dbReference type="Proteomes" id="UP000292507"/>
    </source>
</evidence>
<dbReference type="InterPro" id="IPR029055">
    <property type="entry name" value="Ntn_hydrolases_N"/>
</dbReference>
<dbReference type="SUPFAM" id="SSF56235">
    <property type="entry name" value="N-terminal nucleophile aminohydrolases (Ntn hydrolases)"/>
    <property type="match status" value="1"/>
</dbReference>
<dbReference type="RefSeq" id="WP_104529806.1">
    <property type="nucleotide sequence ID" value="NZ_POQT01000034.1"/>
</dbReference>
<reference evidence="1 2" key="1">
    <citation type="submission" date="2019-02" db="EMBL/GenBank/DDBJ databases">
        <title>Sequencing the genomes of 1000 actinobacteria strains.</title>
        <authorList>
            <person name="Klenk H.-P."/>
        </authorList>
    </citation>
    <scope>NUCLEOTIDE SEQUENCE [LARGE SCALE GENOMIC DNA]</scope>
    <source>
        <strain evidence="1 2">DSM 44509</strain>
    </source>
</reference>